<dbReference type="SUPFAM" id="SSF46689">
    <property type="entry name" value="Homeodomain-like"/>
    <property type="match status" value="2"/>
</dbReference>
<dbReference type="InterPro" id="IPR050863">
    <property type="entry name" value="CenT-Element_Derived"/>
</dbReference>
<dbReference type="GO" id="GO:0005634">
    <property type="term" value="C:nucleus"/>
    <property type="evidence" value="ECO:0007669"/>
    <property type="project" value="UniProtKB-SubCell"/>
</dbReference>
<dbReference type="GO" id="GO:0003677">
    <property type="term" value="F:DNA binding"/>
    <property type="evidence" value="ECO:0007669"/>
    <property type="project" value="UniProtKB-KW"/>
</dbReference>
<dbReference type="InterPro" id="IPR007889">
    <property type="entry name" value="HTH_Psq"/>
</dbReference>
<dbReference type="Gene3D" id="1.10.10.60">
    <property type="entry name" value="Homeodomain-like"/>
    <property type="match status" value="1"/>
</dbReference>
<dbReference type="PANTHER" id="PTHR19303:SF73">
    <property type="entry name" value="PROTEIN PDC2"/>
    <property type="match status" value="1"/>
</dbReference>
<comment type="subcellular location">
    <subcellularLocation>
        <location evidence="1">Nucleus</location>
    </subcellularLocation>
</comment>
<dbReference type="InterPro" id="IPR004875">
    <property type="entry name" value="DDE_SF_endonuclease_dom"/>
</dbReference>
<proteinExistence type="predicted"/>
<dbReference type="PROSITE" id="PS51253">
    <property type="entry name" value="HTH_CENPB"/>
    <property type="match status" value="1"/>
</dbReference>
<evidence type="ECO:0000256" key="2">
    <source>
        <dbReference type="ARBA" id="ARBA00023125"/>
    </source>
</evidence>
<dbReference type="InterPro" id="IPR009057">
    <property type="entry name" value="Homeodomain-like_sf"/>
</dbReference>
<dbReference type="Proteomes" id="UP001186944">
    <property type="component" value="Unassembled WGS sequence"/>
</dbReference>
<keyword evidence="2" id="KW-0238">DNA-binding</keyword>
<dbReference type="AlphaFoldDB" id="A0AA88YT82"/>
<keyword evidence="6" id="KW-1185">Reference proteome</keyword>
<dbReference type="Pfam" id="PF03184">
    <property type="entry name" value="DDE_1"/>
    <property type="match status" value="1"/>
</dbReference>
<feature type="domain" description="HTH CENPB-type" evidence="4">
    <location>
        <begin position="64"/>
        <end position="135"/>
    </location>
</feature>
<keyword evidence="3" id="KW-0539">Nucleus</keyword>
<protein>
    <recommendedName>
        <fullName evidence="4">HTH CENPB-type domain-containing protein</fullName>
    </recommendedName>
</protein>
<evidence type="ECO:0000259" key="4">
    <source>
        <dbReference type="PROSITE" id="PS51253"/>
    </source>
</evidence>
<name>A0AA88YT82_PINIB</name>
<gene>
    <name evidence="5" type="ORF">FSP39_007460</name>
</gene>
<evidence type="ECO:0000313" key="5">
    <source>
        <dbReference type="EMBL" id="KAK3104668.1"/>
    </source>
</evidence>
<evidence type="ECO:0000256" key="3">
    <source>
        <dbReference type="ARBA" id="ARBA00023242"/>
    </source>
</evidence>
<organism evidence="5 6">
    <name type="scientific">Pinctada imbricata</name>
    <name type="common">Atlantic pearl-oyster</name>
    <name type="synonym">Pinctada martensii</name>
    <dbReference type="NCBI Taxonomy" id="66713"/>
    <lineage>
        <taxon>Eukaryota</taxon>
        <taxon>Metazoa</taxon>
        <taxon>Spiralia</taxon>
        <taxon>Lophotrochozoa</taxon>
        <taxon>Mollusca</taxon>
        <taxon>Bivalvia</taxon>
        <taxon>Autobranchia</taxon>
        <taxon>Pteriomorphia</taxon>
        <taxon>Pterioida</taxon>
        <taxon>Pterioidea</taxon>
        <taxon>Pteriidae</taxon>
        <taxon>Pinctada</taxon>
    </lineage>
</organism>
<accession>A0AA88YT82</accession>
<comment type="caution">
    <text evidence="5">The sequence shown here is derived from an EMBL/GenBank/DDBJ whole genome shotgun (WGS) entry which is preliminary data.</text>
</comment>
<dbReference type="SMART" id="SM00674">
    <property type="entry name" value="CENPB"/>
    <property type="match status" value="1"/>
</dbReference>
<dbReference type="EMBL" id="VSWD01000004">
    <property type="protein sequence ID" value="KAK3104668.1"/>
    <property type="molecule type" value="Genomic_DNA"/>
</dbReference>
<dbReference type="Pfam" id="PF04218">
    <property type="entry name" value="CENP-B_N"/>
    <property type="match status" value="1"/>
</dbReference>
<evidence type="ECO:0000313" key="6">
    <source>
        <dbReference type="Proteomes" id="UP001186944"/>
    </source>
</evidence>
<reference evidence="5" key="1">
    <citation type="submission" date="2019-08" db="EMBL/GenBank/DDBJ databases">
        <title>The improved chromosome-level genome for the pearl oyster Pinctada fucata martensii using PacBio sequencing and Hi-C.</title>
        <authorList>
            <person name="Zheng Z."/>
        </authorList>
    </citation>
    <scope>NUCLEOTIDE SEQUENCE</scope>
    <source>
        <strain evidence="5">ZZ-2019</strain>
        <tissue evidence="5">Adductor muscle</tissue>
    </source>
</reference>
<dbReference type="Pfam" id="PF03221">
    <property type="entry name" value="HTH_Tnp_Tc5"/>
    <property type="match status" value="1"/>
</dbReference>
<dbReference type="PANTHER" id="PTHR19303">
    <property type="entry name" value="TRANSPOSON"/>
    <property type="match status" value="1"/>
</dbReference>
<evidence type="ECO:0000256" key="1">
    <source>
        <dbReference type="ARBA" id="ARBA00004123"/>
    </source>
</evidence>
<sequence>MATPKKRVLLTLGQKVEAIKLLDSGKAAYKIAEDLGVGKTQIQNLRKRKREILDDFENNLPSSTKRRRHITGNEEVNKLVLEFFKDAVSRRIIVNGPILKEKALQFAEDLGISSFKGSNGWLESFLKRNGISFGTQSGERGDVDIDTVADWKLKLSTIIQDYDLENVFNMDETGLFFKDTTRKTFYFKGEDCAGGKKSKERITVALCSSVSGEKLPPLIIGKAEKPRCFSKIDKSTLPVNYYSNKKAWMTRDIFNDWLQNLNRKMRRKNRKILLFLDNTTSHSEMDLSHVKLKFFPPNTTSHTQPMDQGIIQATKLKFRKKQLLHMIKTMDLHPSMSGPDLLKKTSVLDAIYWMNAAWNEVQTSTIEKCFSRCGFVKQGKSEEDCQEMGMLDTKDDEDDDDDDDIPLAALKKTKDIFGCEFNELVDIDSNVHTCNTEVLDWGKSACEILNTIDASCTLSDDSDDEDSSEVDSLGICSISDASFMLEKLLRFAKHHGSALLYSSLMKADEEVAHMNVKKSKQAVISDFFTFTRS</sequence>
<dbReference type="InterPro" id="IPR006600">
    <property type="entry name" value="HTH_CenpB_DNA-bd_dom"/>
</dbReference>